<accession>A0A2U3D796</accession>
<dbReference type="SUPFAM" id="SSF54637">
    <property type="entry name" value="Thioesterase/thiol ester dehydrase-isomerase"/>
    <property type="match status" value="1"/>
</dbReference>
<feature type="domain" description="Fluoroacetyl-CoA-specific thioesterase-like" evidence="1">
    <location>
        <begin position="17"/>
        <end position="116"/>
    </location>
</feature>
<dbReference type="EMBL" id="MPDK01000018">
    <property type="protein sequence ID" value="PWI57123.1"/>
    <property type="molecule type" value="Genomic_DNA"/>
</dbReference>
<name>A0A2U3D796_SULT2</name>
<organism evidence="2 3">
    <name type="scientific">Sulfoacidibacillus thermotolerans</name>
    <name type="common">Acidibacillus sulfuroxidans</name>
    <dbReference type="NCBI Taxonomy" id="1765684"/>
    <lineage>
        <taxon>Bacteria</taxon>
        <taxon>Bacillati</taxon>
        <taxon>Bacillota</taxon>
        <taxon>Bacilli</taxon>
        <taxon>Bacillales</taxon>
        <taxon>Alicyclobacillaceae</taxon>
        <taxon>Sulfoacidibacillus</taxon>
    </lineage>
</organism>
<gene>
    <name evidence="2" type="ORF">BM613_10225</name>
</gene>
<dbReference type="InterPro" id="IPR054485">
    <property type="entry name" value="FlK-like_dom"/>
</dbReference>
<dbReference type="RefSeq" id="WP_109431095.1">
    <property type="nucleotide sequence ID" value="NZ_MPDK01000018.1"/>
</dbReference>
<dbReference type="OrthoDB" id="6902891at2"/>
<dbReference type="Proteomes" id="UP000245380">
    <property type="component" value="Unassembled WGS sequence"/>
</dbReference>
<dbReference type="PANTHER" id="PTHR36934:SF1">
    <property type="entry name" value="THIOESTERASE DOMAIN-CONTAINING PROTEIN"/>
    <property type="match status" value="1"/>
</dbReference>
<evidence type="ECO:0000259" key="1">
    <source>
        <dbReference type="Pfam" id="PF22636"/>
    </source>
</evidence>
<dbReference type="PANTHER" id="PTHR36934">
    <property type="entry name" value="BLR0278 PROTEIN"/>
    <property type="match status" value="1"/>
</dbReference>
<comment type="caution">
    <text evidence="2">The sequence shown here is derived from an EMBL/GenBank/DDBJ whole genome shotgun (WGS) entry which is preliminary data.</text>
</comment>
<dbReference type="InterPro" id="IPR029069">
    <property type="entry name" value="HotDog_dom_sf"/>
</dbReference>
<protein>
    <submittedName>
        <fullName evidence="2">Thioesterase</fullName>
    </submittedName>
</protein>
<dbReference type="AlphaFoldDB" id="A0A2U3D796"/>
<proteinExistence type="predicted"/>
<dbReference type="InterPro" id="IPR025540">
    <property type="entry name" value="FlK"/>
</dbReference>
<keyword evidence="3" id="KW-1185">Reference proteome</keyword>
<evidence type="ECO:0000313" key="2">
    <source>
        <dbReference type="EMBL" id="PWI57123.1"/>
    </source>
</evidence>
<reference evidence="2 3" key="1">
    <citation type="submission" date="2016-11" db="EMBL/GenBank/DDBJ databases">
        <title>Comparative genomics of Acidibacillus ferroxidans species.</title>
        <authorList>
            <person name="Oliveira G."/>
            <person name="Nunes G."/>
            <person name="Oliveira R."/>
            <person name="Araujo F."/>
            <person name="Salim A."/>
            <person name="Scholte L."/>
            <person name="Morais D."/>
            <person name="Nancucheo I."/>
            <person name="Johnson D.B."/>
            <person name="Grail B."/>
            <person name="Bittencourt J."/>
            <person name="Valadares R."/>
        </authorList>
    </citation>
    <scope>NUCLEOTIDE SEQUENCE [LARGE SCALE GENOMIC DNA]</scope>
    <source>
        <strain evidence="2 3">Y002</strain>
    </source>
</reference>
<dbReference type="Pfam" id="PF22636">
    <property type="entry name" value="FlK"/>
    <property type="match status" value="1"/>
</dbReference>
<dbReference type="Gene3D" id="3.10.129.10">
    <property type="entry name" value="Hotdog Thioesterase"/>
    <property type="match status" value="1"/>
</dbReference>
<sequence length="130" mass="14604">MKTGLQPGHRESITIYVAEDMCPSFGGDVVHPVLSTVTMVYYMEWVSRLIILPFLEPEEEGIGTSICITHMAPAPIGKEVTFFAEASEVHDRKVVCKVWAEHDKAQIGEGVFTQIVKRKSDILQRIEAMR</sequence>
<evidence type="ECO:0000313" key="3">
    <source>
        <dbReference type="Proteomes" id="UP000245380"/>
    </source>
</evidence>